<dbReference type="PANTHER" id="PTHR30576">
    <property type="entry name" value="COLANIC BIOSYNTHESIS UDP-GLUCOSE LIPID CARRIER TRANSFERASE"/>
    <property type="match status" value="1"/>
</dbReference>
<feature type="transmembrane region" description="Helical" evidence="2">
    <location>
        <begin position="132"/>
        <end position="155"/>
    </location>
</feature>
<organism evidence="4 5">
    <name type="scientific">Sphaerospermopsis reniformis</name>
    <dbReference type="NCBI Taxonomy" id="531300"/>
    <lineage>
        <taxon>Bacteria</taxon>
        <taxon>Bacillati</taxon>
        <taxon>Cyanobacteriota</taxon>
        <taxon>Cyanophyceae</taxon>
        <taxon>Nostocales</taxon>
        <taxon>Aphanizomenonaceae</taxon>
        <taxon>Sphaerospermopsis</taxon>
    </lineage>
</organism>
<evidence type="ECO:0000256" key="2">
    <source>
        <dbReference type="SAM" id="Phobius"/>
    </source>
</evidence>
<keyword evidence="2" id="KW-0472">Membrane</keyword>
<dbReference type="NCBIfam" id="NF045514">
    <property type="entry name" value="glycotran_HepC"/>
    <property type="match status" value="1"/>
</dbReference>
<evidence type="ECO:0000313" key="4">
    <source>
        <dbReference type="EMBL" id="GCL36185.1"/>
    </source>
</evidence>
<protein>
    <submittedName>
        <fullName evidence="4">Sugar transferase</fullName>
    </submittedName>
</protein>
<dbReference type="Proteomes" id="UP000300142">
    <property type="component" value="Unassembled WGS sequence"/>
</dbReference>
<dbReference type="PANTHER" id="PTHR30576:SF0">
    <property type="entry name" value="UNDECAPRENYL-PHOSPHATE N-ACETYLGALACTOSAMINYL 1-PHOSPHATE TRANSFERASE-RELATED"/>
    <property type="match status" value="1"/>
</dbReference>
<dbReference type="GO" id="GO:0016780">
    <property type="term" value="F:phosphotransferase activity, for other substituted phosphate groups"/>
    <property type="evidence" value="ECO:0007669"/>
    <property type="project" value="TreeGrafter"/>
</dbReference>
<keyword evidence="2" id="KW-1133">Transmembrane helix</keyword>
<name>A0A479ZUF0_9CYAN</name>
<dbReference type="EMBL" id="BJCE01000029">
    <property type="protein sequence ID" value="GCL36185.1"/>
    <property type="molecule type" value="Genomic_DNA"/>
</dbReference>
<dbReference type="AlphaFoldDB" id="A0A479ZUF0"/>
<evidence type="ECO:0000259" key="3">
    <source>
        <dbReference type="Pfam" id="PF02397"/>
    </source>
</evidence>
<comment type="caution">
    <text evidence="4">The sequence shown here is derived from an EMBL/GenBank/DDBJ whole genome shotgun (WGS) entry which is preliminary data.</text>
</comment>
<sequence length="247" mass="28303">MATVQTQIPMTTSIFPSLQEHSTISQLSPKNYQLQYCTLQWRMGQLLVKSSVNLQQPYLPALDNEQLLVECLKHSPVNLVTIDPQLGNAALKFWANACKKAQKPIYISPSSMNQFTKQSHQLFRVIQRITDWLLALILLLLVSPLMLGLTILLWLQSPEFIFSYEWQIGERGKLFQSLKFCTREKHNISFLGVLMRKYGLDNLPKLFNVLRGDMSLIGSRCWLLTDAVHLSLENAEQLNQLSINTAR</sequence>
<keyword evidence="4" id="KW-0808">Transferase</keyword>
<evidence type="ECO:0000313" key="5">
    <source>
        <dbReference type="Proteomes" id="UP000300142"/>
    </source>
</evidence>
<proteinExistence type="inferred from homology"/>
<dbReference type="Pfam" id="PF02397">
    <property type="entry name" value="Bac_transf"/>
    <property type="match status" value="1"/>
</dbReference>
<evidence type="ECO:0000256" key="1">
    <source>
        <dbReference type="ARBA" id="ARBA00006464"/>
    </source>
</evidence>
<keyword evidence="5" id="KW-1185">Reference proteome</keyword>
<feature type="domain" description="Bacterial sugar transferase" evidence="3">
    <location>
        <begin position="128"/>
        <end position="225"/>
    </location>
</feature>
<comment type="similarity">
    <text evidence="1">Belongs to the bacterial sugar transferase family.</text>
</comment>
<dbReference type="InterPro" id="IPR003362">
    <property type="entry name" value="Bact_transf"/>
</dbReference>
<accession>A0A479ZUF0</accession>
<keyword evidence="2" id="KW-0812">Transmembrane</keyword>
<reference evidence="5" key="1">
    <citation type="submission" date="2019-02" db="EMBL/GenBank/DDBJ databases">
        <title>Draft genome sequence of Sphaerospermopsis reniformis NIES-1949.</title>
        <authorList>
            <person name="Yamaguchi H."/>
            <person name="Suzuki S."/>
            <person name="Kawachi M."/>
        </authorList>
    </citation>
    <scope>NUCLEOTIDE SEQUENCE [LARGE SCALE GENOMIC DNA]</scope>
    <source>
        <strain evidence="5">NIES-1949</strain>
    </source>
</reference>
<gene>
    <name evidence="4" type="ORF">SR1949_12870</name>
</gene>